<reference evidence="19 20" key="1">
    <citation type="submission" date="2018-11" db="EMBL/GenBank/DDBJ databases">
        <title>Complete genome sequence of Nocardioides baekrokdamisoli strain KCTC 39748.</title>
        <authorList>
            <person name="Kang S.W."/>
            <person name="Lee K.C."/>
            <person name="Kim K.K."/>
            <person name="Kim J.S."/>
            <person name="Kim D.S."/>
            <person name="Ko S.H."/>
            <person name="Yang S.H."/>
            <person name="Shin Y.K."/>
            <person name="Lee J.S."/>
        </authorList>
    </citation>
    <scope>NUCLEOTIDE SEQUENCE [LARGE SCALE GENOMIC DNA]</scope>
    <source>
        <strain evidence="19 20">KCTC 39748</strain>
    </source>
</reference>
<keyword evidence="4 15" id="KW-0227">DNA damage</keyword>
<dbReference type="GO" id="GO:0043138">
    <property type="term" value="F:3'-5' DNA helicase activity"/>
    <property type="evidence" value="ECO:0007669"/>
    <property type="project" value="UniProtKB-UniRule"/>
</dbReference>
<dbReference type="Proteomes" id="UP000271573">
    <property type="component" value="Chromosome"/>
</dbReference>
<evidence type="ECO:0000256" key="14">
    <source>
        <dbReference type="ARBA" id="ARBA00048988"/>
    </source>
</evidence>
<comment type="miscellaneous">
    <text evidence="15">In the RecBCD complex, RecB has a slow 3'-5' helicase, an exonuclease activity and loads RecA onto ssDNA, RecD has a fast 5'-3' helicase activity, while RecC stimulates the ATPase and processivity of the RecB helicase and contributes to recognition of the Chi site.</text>
</comment>
<keyword evidence="6 15" id="KW-0347">Helicase</keyword>
<accession>A0A3G9IF08</accession>
<keyword evidence="2 15" id="KW-0479">Metal-binding</keyword>
<dbReference type="RefSeq" id="WP_125568839.1">
    <property type="nucleotide sequence ID" value="NZ_AP019307.1"/>
</dbReference>
<keyword evidence="20" id="KW-1185">Reference proteome</keyword>
<feature type="binding site" evidence="15">
    <location>
        <position position="977"/>
    </location>
    <ligand>
        <name>Mg(2+)</name>
        <dbReference type="ChEBI" id="CHEBI:18420"/>
    </ligand>
</feature>
<comment type="function">
    <text evidence="15">A helicase/nuclease that prepares dsDNA breaks (DSB) for recombinational DNA repair. Binds to DSBs and unwinds DNA via a highly rapid and processive ATP-dependent bidirectional helicase activity. Unwinds dsDNA until it encounters a Chi (crossover hotspot instigator) sequence from the 3' direction. Cuts ssDNA a few nucleotides 3' to the Chi site. The properties and activities of the enzyme are changed at Chi. The Chi-altered holoenzyme produces a long 3'-ssDNA overhang and facilitates RecA-binding to the ssDNA for homologous DNA recombination and repair. Holoenzyme degrades any linearized DNA that is unable to undergo homologous recombination. In the holoenzyme this subunit contributes ATPase, 3'-5' helicase, exonuclease activity and loads RecA onto ssDNA.</text>
</comment>
<dbReference type="CDD" id="cd22352">
    <property type="entry name" value="RecB_C-like"/>
    <property type="match status" value="1"/>
</dbReference>
<dbReference type="HAMAP" id="MF_01485">
    <property type="entry name" value="RecB"/>
    <property type="match status" value="1"/>
</dbReference>
<dbReference type="Pfam" id="PF00580">
    <property type="entry name" value="UvrD-helicase"/>
    <property type="match status" value="1"/>
</dbReference>
<feature type="active site" description="For nuclease activity" evidence="15">
    <location>
        <position position="977"/>
    </location>
</feature>
<feature type="binding site" evidence="15">
    <location>
        <position position="963"/>
    </location>
    <ligand>
        <name>Mg(2+)</name>
        <dbReference type="ChEBI" id="CHEBI:18420"/>
    </ligand>
</feature>
<dbReference type="InterPro" id="IPR027417">
    <property type="entry name" value="P-loop_NTPase"/>
</dbReference>
<keyword evidence="1 15" id="KW-0540">Nuclease</keyword>
<evidence type="ECO:0000259" key="17">
    <source>
        <dbReference type="PROSITE" id="PS51198"/>
    </source>
</evidence>
<keyword evidence="11 15" id="KW-0234">DNA repair</keyword>
<evidence type="ECO:0000256" key="2">
    <source>
        <dbReference type="ARBA" id="ARBA00022723"/>
    </source>
</evidence>
<feature type="binding site" evidence="15">
    <location>
        <position position="830"/>
    </location>
    <ligand>
        <name>Mg(2+)</name>
        <dbReference type="ChEBI" id="CHEBI:18420"/>
    </ligand>
</feature>
<dbReference type="OrthoDB" id="9810135at2"/>
<dbReference type="GO" id="GO:0000287">
    <property type="term" value="F:magnesium ion binding"/>
    <property type="evidence" value="ECO:0007669"/>
    <property type="project" value="UniProtKB-UniRule"/>
</dbReference>
<dbReference type="PANTHER" id="PTHR11070:SF23">
    <property type="entry name" value="RECBCD ENZYME SUBUNIT RECB"/>
    <property type="match status" value="1"/>
</dbReference>
<dbReference type="GO" id="GO:0005524">
    <property type="term" value="F:ATP binding"/>
    <property type="evidence" value="ECO:0007669"/>
    <property type="project" value="UniProtKB-UniRule"/>
</dbReference>
<comment type="subunit">
    <text evidence="15">Heterotrimer of RecB, RecC and RecD. All subunits contribute to DNA-binding. Interacts with RecA.</text>
</comment>
<comment type="catalytic activity">
    <reaction evidence="14 15">
        <text>ATP + H2O = ADP + phosphate + H(+)</text>
        <dbReference type="Rhea" id="RHEA:13065"/>
        <dbReference type="ChEBI" id="CHEBI:15377"/>
        <dbReference type="ChEBI" id="CHEBI:15378"/>
        <dbReference type="ChEBI" id="CHEBI:30616"/>
        <dbReference type="ChEBI" id="CHEBI:43474"/>
        <dbReference type="ChEBI" id="CHEBI:456216"/>
        <dbReference type="EC" id="5.6.2.4"/>
    </reaction>
</comment>
<evidence type="ECO:0000256" key="6">
    <source>
        <dbReference type="ARBA" id="ARBA00022806"/>
    </source>
</evidence>
<feature type="region of interest" description="DNA-binding and helicase activity, interacts with RecC" evidence="15">
    <location>
        <begin position="1"/>
        <end position="749"/>
    </location>
</feature>
<evidence type="ECO:0000256" key="3">
    <source>
        <dbReference type="ARBA" id="ARBA00022741"/>
    </source>
</evidence>
<protein>
    <recommendedName>
        <fullName evidence="15">RecBCD enzyme subunit RecB</fullName>
        <ecNumber evidence="15">3.1.11.5</ecNumber>
        <ecNumber evidence="15">5.6.2.4</ecNumber>
    </recommendedName>
    <alternativeName>
        <fullName evidence="15">DNA 3'-5' helicase subunit RecB</fullName>
    </alternativeName>
    <alternativeName>
        <fullName evidence="15">Exonuclease V subunit RecB</fullName>
        <shortName evidence="15">ExoV subunit RecB</shortName>
    </alternativeName>
    <alternativeName>
        <fullName evidence="15">Helicase/nuclease RecBCD subunit RecB</fullName>
    </alternativeName>
</protein>
<dbReference type="GO" id="GO:0003677">
    <property type="term" value="F:DNA binding"/>
    <property type="evidence" value="ECO:0007669"/>
    <property type="project" value="UniProtKB-UniRule"/>
</dbReference>
<evidence type="ECO:0000256" key="4">
    <source>
        <dbReference type="ARBA" id="ARBA00022763"/>
    </source>
</evidence>
<dbReference type="InterPro" id="IPR004586">
    <property type="entry name" value="RecB"/>
</dbReference>
<feature type="domain" description="UvrD-like helicase ATP-binding" evidence="17">
    <location>
        <begin position="1"/>
        <end position="321"/>
    </location>
</feature>
<evidence type="ECO:0000313" key="19">
    <source>
        <dbReference type="EMBL" id="BBH17580.1"/>
    </source>
</evidence>
<sequence>MKTFDICGPLPTGTTLLEASAGTGKTYTIGALVTRYVAEGAARLDQILVITFSRAASQELRERVRQHLAEADRAFERGASTDALHQLLLDGNAGTVEERHQRVRDALANFDAATIATTHQFCELVRRSLGVAGDSDTSARFVESLADLTQEVVDDLYLKTFGGHDTADFNVSVARQVARAAVEDPHAELADADPKSVVGVARVEFARQVRAELSLRKRRGGLLSYDDMLSQVRDALAVADSPAAQRMRERWRIVLVDEFQDTDPVQWDVLDLGFRGHSTLVLIGDPKQAIYGFRGGDVVTYLRAAETTSEQHALGKNWRSDPGLIARLNDFLSPAELGDQRIAVHPVQAAHAGPRLEGAPRPEPLRLRQVGRGKLPRSNGGSILAAAARQFVATDCAADIAELLTSTATWDGRKIAPGDVAVLVAKRTEGALIQEALRDRGIPAVFAGGDDVFSSEAGDDWLTLLKAMESPQRGPLVRAAALGPFFNVPASEVAQDPEGVAARAADALRSWAALMRTRGIAGVMEAAEEAGLGARTLARVDGDRLITDLRHLGESLHHAATVRRLGLTALIHWFSDERSADRKERPRRLESDAQAVQIMTLFASKGLEFPVVHVPFAFDFYRMPTSAVRFHDAAGLRRIDVSGSGSTWNANKAQAEVEEDGEELRKLYVALTRAQSQVVMWWAPSNNAKSASLHRLLFGRMPGSGDVLREVPVGQDQDAAARFAKMTEVGWLSAEAAVPAAAGPFKTLAETPELSARRFNRTLDTVWRRTSYSGLVRAAEEAGPAVSSEPAADLMADEPDELADETPVNPDDLAPIGRLPRGATFGSLVHAVLEHADPQAEDLLTELAAHAAEQLRWWPVDVTPDQLAEALLPVYDTDLGPVAEGLTLREVGFGDRLRELDFEFPLAGGDRPIAAEEVRLRDLASVLREHLAADDPMRAYADVLETTLLGEQALRGYLSGSIDVVLRLPSGRFVIADYKTNFLGTGLPEEYEPQRLAEAMLHSHYPLQAMLYSVVLHRYLSLRLPGYVPQTHLGGVQYYYLRGMTGVDATGGVFSWTPSAALVTALSDTLGGGAHA</sequence>
<keyword evidence="5 15" id="KW-0378">Hydrolase</keyword>
<dbReference type="KEGG" id="nbe:Back2_18670"/>
<dbReference type="EC" id="5.6.2.4" evidence="15"/>
<dbReference type="GO" id="GO:0016887">
    <property type="term" value="F:ATP hydrolysis activity"/>
    <property type="evidence" value="ECO:0007669"/>
    <property type="project" value="RHEA"/>
</dbReference>
<evidence type="ECO:0000256" key="15">
    <source>
        <dbReference type="HAMAP-Rule" id="MF_01485"/>
    </source>
</evidence>
<keyword evidence="12 15" id="KW-0413">Isomerase</keyword>
<feature type="domain" description="UvrD-like helicase C-terminal" evidence="18">
    <location>
        <begin position="344"/>
        <end position="606"/>
    </location>
</feature>
<gene>
    <name evidence="15 19" type="primary">recB</name>
    <name evidence="19" type="ORF">Back2_18670</name>
</gene>
<keyword evidence="10 15" id="KW-0238">DNA-binding</keyword>
<evidence type="ECO:0000256" key="8">
    <source>
        <dbReference type="ARBA" id="ARBA00022840"/>
    </source>
</evidence>
<dbReference type="AlphaFoldDB" id="A0A3G9IF08"/>
<evidence type="ECO:0000256" key="5">
    <source>
        <dbReference type="ARBA" id="ARBA00022801"/>
    </source>
</evidence>
<dbReference type="PROSITE" id="PS51217">
    <property type="entry name" value="UVRD_HELICASE_CTER"/>
    <property type="match status" value="1"/>
</dbReference>
<dbReference type="Pfam" id="PF13361">
    <property type="entry name" value="UvrD_C"/>
    <property type="match status" value="1"/>
</dbReference>
<dbReference type="GO" id="GO:0009338">
    <property type="term" value="C:exodeoxyribonuclease V complex"/>
    <property type="evidence" value="ECO:0007669"/>
    <property type="project" value="TreeGrafter"/>
</dbReference>
<dbReference type="SUPFAM" id="SSF52980">
    <property type="entry name" value="Restriction endonuclease-like"/>
    <property type="match status" value="1"/>
</dbReference>
<evidence type="ECO:0000256" key="9">
    <source>
        <dbReference type="ARBA" id="ARBA00022842"/>
    </source>
</evidence>
<comment type="cofactor">
    <cofactor evidence="15">
        <name>Mg(2+)</name>
        <dbReference type="ChEBI" id="CHEBI:18420"/>
    </cofactor>
    <text evidence="15">Binds 1 Mg(2+) ion per subunit.</text>
</comment>
<evidence type="ECO:0000256" key="10">
    <source>
        <dbReference type="ARBA" id="ARBA00023125"/>
    </source>
</evidence>
<comment type="similarity">
    <text evidence="15">Belongs to the helicase family. UvrD subfamily.</text>
</comment>
<dbReference type="EMBL" id="AP019307">
    <property type="protein sequence ID" value="BBH17580.1"/>
    <property type="molecule type" value="Genomic_DNA"/>
</dbReference>
<evidence type="ECO:0000259" key="18">
    <source>
        <dbReference type="PROSITE" id="PS51217"/>
    </source>
</evidence>
<evidence type="ECO:0000256" key="16">
    <source>
        <dbReference type="PROSITE-ProRule" id="PRU00560"/>
    </source>
</evidence>
<dbReference type="Gene3D" id="3.40.50.300">
    <property type="entry name" value="P-loop containing nucleotide triphosphate hydrolases"/>
    <property type="match status" value="2"/>
</dbReference>
<dbReference type="InterPro" id="IPR000212">
    <property type="entry name" value="DNA_helicase_UvrD/REP"/>
</dbReference>
<dbReference type="Gene3D" id="3.90.320.10">
    <property type="match status" value="1"/>
</dbReference>
<organism evidence="19 20">
    <name type="scientific">Nocardioides baekrokdamisoli</name>
    <dbReference type="NCBI Taxonomy" id="1804624"/>
    <lineage>
        <taxon>Bacteria</taxon>
        <taxon>Bacillati</taxon>
        <taxon>Actinomycetota</taxon>
        <taxon>Actinomycetes</taxon>
        <taxon>Propionibacteriales</taxon>
        <taxon>Nocardioidaceae</taxon>
        <taxon>Nocardioides</taxon>
    </lineage>
</organism>
<comment type="domain">
    <text evidence="15">The N-terminal DNA-binding domain is a ssDNA-dependent ATPase and has ATP-dependent 3'-5' helicase function. This domain interacts with RecC.</text>
</comment>
<comment type="catalytic activity">
    <reaction evidence="15">
        <text>Exonucleolytic cleavage (in the presence of ATP) in either 5'- to 3'- or 3'- to 5'-direction to yield 5'-phosphooligonucleotides.</text>
        <dbReference type="EC" id="3.1.11.5"/>
    </reaction>
</comment>
<dbReference type="InterPro" id="IPR014017">
    <property type="entry name" value="DNA_helicase_UvrD-like_C"/>
</dbReference>
<feature type="binding site" evidence="16">
    <location>
        <begin position="19"/>
        <end position="26"/>
    </location>
    <ligand>
        <name>ATP</name>
        <dbReference type="ChEBI" id="CHEBI:30616"/>
    </ligand>
</feature>
<dbReference type="PROSITE" id="PS51198">
    <property type="entry name" value="UVRD_HELICASE_ATP_BIND"/>
    <property type="match status" value="1"/>
</dbReference>
<comment type="catalytic activity">
    <reaction evidence="13 15">
        <text>Couples ATP hydrolysis with the unwinding of duplex DNA by translocating in the 3'-5' direction.</text>
        <dbReference type="EC" id="5.6.2.4"/>
    </reaction>
</comment>
<keyword evidence="8 15" id="KW-0067">ATP-binding</keyword>
<evidence type="ECO:0000256" key="12">
    <source>
        <dbReference type="ARBA" id="ARBA00023235"/>
    </source>
</evidence>
<evidence type="ECO:0000256" key="1">
    <source>
        <dbReference type="ARBA" id="ARBA00022722"/>
    </source>
</evidence>
<dbReference type="InterPro" id="IPR038726">
    <property type="entry name" value="PDDEXK_AddAB-type"/>
</dbReference>
<dbReference type="InterPro" id="IPR014016">
    <property type="entry name" value="UvrD-like_ATP-bd"/>
</dbReference>
<dbReference type="SUPFAM" id="SSF52540">
    <property type="entry name" value="P-loop containing nucleoside triphosphate hydrolases"/>
    <property type="match status" value="1"/>
</dbReference>
<name>A0A3G9IF08_9ACTN</name>
<keyword evidence="3 15" id="KW-0547">Nucleotide-binding</keyword>
<feature type="region of interest" description="Nuclease activity, interacts with RecD and RecA" evidence="15">
    <location>
        <begin position="766"/>
        <end position="1076"/>
    </location>
</feature>
<evidence type="ECO:0000313" key="20">
    <source>
        <dbReference type="Proteomes" id="UP000271573"/>
    </source>
</evidence>
<evidence type="ECO:0000256" key="11">
    <source>
        <dbReference type="ARBA" id="ARBA00023204"/>
    </source>
</evidence>
<evidence type="ECO:0000256" key="7">
    <source>
        <dbReference type="ARBA" id="ARBA00022839"/>
    </source>
</evidence>
<keyword evidence="9 15" id="KW-0460">Magnesium</keyword>
<dbReference type="GO" id="GO:0005829">
    <property type="term" value="C:cytosol"/>
    <property type="evidence" value="ECO:0007669"/>
    <property type="project" value="TreeGrafter"/>
</dbReference>
<dbReference type="Pfam" id="PF12705">
    <property type="entry name" value="PDDEXK_1"/>
    <property type="match status" value="1"/>
</dbReference>
<proteinExistence type="inferred from homology"/>
<dbReference type="InterPro" id="IPR011604">
    <property type="entry name" value="PDDEXK-like_dom_sf"/>
</dbReference>
<dbReference type="Gene3D" id="1.10.486.10">
    <property type="entry name" value="PCRA, domain 4"/>
    <property type="match status" value="1"/>
</dbReference>
<comment type="domain">
    <text evidence="15">The C-terminal domain has nuclease activity and interacts with RecD. It interacts with RecA, facilitating its loading onto ssDNA.</text>
</comment>
<dbReference type="GO" id="GO:0000724">
    <property type="term" value="P:double-strand break repair via homologous recombination"/>
    <property type="evidence" value="ECO:0007669"/>
    <property type="project" value="UniProtKB-UniRule"/>
</dbReference>
<dbReference type="EC" id="3.1.11.5" evidence="15"/>
<keyword evidence="7 15" id="KW-0269">Exonuclease</keyword>
<dbReference type="PANTHER" id="PTHR11070">
    <property type="entry name" value="UVRD / RECB / PCRA DNA HELICASE FAMILY MEMBER"/>
    <property type="match status" value="1"/>
</dbReference>
<dbReference type="GO" id="GO:0008854">
    <property type="term" value="F:exodeoxyribonuclease V activity"/>
    <property type="evidence" value="ECO:0007669"/>
    <property type="project" value="UniProtKB-EC"/>
</dbReference>
<dbReference type="InterPro" id="IPR011335">
    <property type="entry name" value="Restrct_endonuc-II-like"/>
</dbReference>
<evidence type="ECO:0000256" key="13">
    <source>
        <dbReference type="ARBA" id="ARBA00034617"/>
    </source>
</evidence>